<keyword evidence="9" id="KW-0406">Ion transport</keyword>
<feature type="transmembrane region" description="Helical" evidence="12">
    <location>
        <begin position="194"/>
        <end position="222"/>
    </location>
</feature>
<feature type="domain" description="Ion transport" evidence="13">
    <location>
        <begin position="74"/>
        <end position="305"/>
    </location>
</feature>
<dbReference type="GO" id="GO:0005249">
    <property type="term" value="F:voltage-gated potassium channel activity"/>
    <property type="evidence" value="ECO:0007669"/>
    <property type="project" value="InterPro"/>
</dbReference>
<gene>
    <name evidence="14" type="ORF">AKO1_004967</name>
</gene>
<keyword evidence="6" id="KW-0851">Voltage-gated channel</keyword>
<dbReference type="InterPro" id="IPR027359">
    <property type="entry name" value="Volt_channel_dom_sf"/>
</dbReference>
<evidence type="ECO:0000256" key="10">
    <source>
        <dbReference type="ARBA" id="ARBA00023136"/>
    </source>
</evidence>
<evidence type="ECO:0000256" key="4">
    <source>
        <dbReference type="ARBA" id="ARBA00022692"/>
    </source>
</evidence>
<keyword evidence="7" id="KW-0630">Potassium</keyword>
<dbReference type="Gene3D" id="1.20.120.350">
    <property type="entry name" value="Voltage-gated potassium channels. Chain C"/>
    <property type="match status" value="1"/>
</dbReference>
<evidence type="ECO:0000256" key="2">
    <source>
        <dbReference type="ARBA" id="ARBA00022448"/>
    </source>
</evidence>
<protein>
    <submittedName>
        <fullName evidence="14">Shab</fullName>
    </submittedName>
</protein>
<dbReference type="EMBL" id="JAOPGA020001034">
    <property type="protein sequence ID" value="KAL0484313.1"/>
    <property type="molecule type" value="Genomic_DNA"/>
</dbReference>
<keyword evidence="4 12" id="KW-0812">Transmembrane</keyword>
<comment type="caution">
    <text evidence="14">The sequence shown here is derived from an EMBL/GenBank/DDBJ whole genome shotgun (WGS) entry which is preliminary data.</text>
</comment>
<dbReference type="InterPro" id="IPR005821">
    <property type="entry name" value="Ion_trans_dom"/>
</dbReference>
<comment type="subcellular location">
    <subcellularLocation>
        <location evidence="1">Membrane</location>
        <topology evidence="1">Multi-pass membrane protein</topology>
    </subcellularLocation>
</comment>
<keyword evidence="8 12" id="KW-1133">Transmembrane helix</keyword>
<evidence type="ECO:0000256" key="6">
    <source>
        <dbReference type="ARBA" id="ARBA00022882"/>
    </source>
</evidence>
<feature type="transmembrane region" description="Helical" evidence="12">
    <location>
        <begin position="105"/>
        <end position="126"/>
    </location>
</feature>
<dbReference type="Pfam" id="PF00520">
    <property type="entry name" value="Ion_trans"/>
    <property type="match status" value="1"/>
</dbReference>
<dbReference type="Gene3D" id="1.10.287.70">
    <property type="match status" value="1"/>
</dbReference>
<name>A0AAW2Z5V3_9EUKA</name>
<evidence type="ECO:0000256" key="7">
    <source>
        <dbReference type="ARBA" id="ARBA00022958"/>
    </source>
</evidence>
<sequence>MKEDGVDNNFTPADALQISLDELNQTTEDFVNKPRTQSNTSSPRSLTQPISMHRRFRNKLKEIIDQPSSSIVAKVYFLVIALLVSASVVIMILDSHASLDENASAIMIADGVTNGLLLLDLLLRFYASVHSVKRLVKFITSITNITDFLATLPFFIVVLFDRILGMYPSIGILRVFRLLRLLRLLNFSTRMRALWLALKMSITVIASIMFITMLCVLISSTIEYYLERGTWDSTERVWRRHDGTISPFSSIPQSMWWSILTLLAVGYGDIVPITPIGKFAGAMTMIVGILLISMPSLILSKTYTELLANQMRTEDETREDLRMDLMKFMEKRTLMIENIQLLMERQEMMMRDVESNRAQMAELSKLIQRNTGMH</sequence>
<dbReference type="PANTHER" id="PTHR11537">
    <property type="entry name" value="VOLTAGE-GATED POTASSIUM CHANNEL"/>
    <property type="match status" value="1"/>
</dbReference>
<proteinExistence type="predicted"/>
<evidence type="ECO:0000256" key="9">
    <source>
        <dbReference type="ARBA" id="ARBA00023065"/>
    </source>
</evidence>
<keyword evidence="2" id="KW-0813">Transport</keyword>
<evidence type="ECO:0000256" key="1">
    <source>
        <dbReference type="ARBA" id="ARBA00004141"/>
    </source>
</evidence>
<evidence type="ECO:0000256" key="3">
    <source>
        <dbReference type="ARBA" id="ARBA00022538"/>
    </source>
</evidence>
<keyword evidence="11" id="KW-0407">Ion channel</keyword>
<keyword evidence="10 12" id="KW-0472">Membrane</keyword>
<evidence type="ECO:0000259" key="13">
    <source>
        <dbReference type="Pfam" id="PF00520"/>
    </source>
</evidence>
<evidence type="ECO:0000313" key="14">
    <source>
        <dbReference type="EMBL" id="KAL0484313.1"/>
    </source>
</evidence>
<reference evidence="14 15" key="1">
    <citation type="submission" date="2024-03" db="EMBL/GenBank/DDBJ databases">
        <title>The Acrasis kona genome and developmental transcriptomes reveal deep origins of eukaryotic multicellular pathways.</title>
        <authorList>
            <person name="Sheikh S."/>
            <person name="Fu C.-J."/>
            <person name="Brown M.W."/>
            <person name="Baldauf S.L."/>
        </authorList>
    </citation>
    <scope>NUCLEOTIDE SEQUENCE [LARGE SCALE GENOMIC DNA]</scope>
    <source>
        <strain evidence="14 15">ATCC MYA-3509</strain>
    </source>
</reference>
<dbReference type="GO" id="GO:0008076">
    <property type="term" value="C:voltage-gated potassium channel complex"/>
    <property type="evidence" value="ECO:0007669"/>
    <property type="project" value="InterPro"/>
</dbReference>
<organism evidence="14 15">
    <name type="scientific">Acrasis kona</name>
    <dbReference type="NCBI Taxonomy" id="1008807"/>
    <lineage>
        <taxon>Eukaryota</taxon>
        <taxon>Discoba</taxon>
        <taxon>Heterolobosea</taxon>
        <taxon>Tetramitia</taxon>
        <taxon>Eutetramitia</taxon>
        <taxon>Acrasidae</taxon>
        <taxon>Acrasis</taxon>
    </lineage>
</organism>
<feature type="transmembrane region" description="Helical" evidence="12">
    <location>
        <begin position="138"/>
        <end position="160"/>
    </location>
</feature>
<dbReference type="AlphaFoldDB" id="A0AAW2Z5V3"/>
<dbReference type="PANTHER" id="PTHR11537:SF254">
    <property type="entry name" value="POTASSIUM VOLTAGE-GATED CHANNEL PROTEIN SHAB"/>
    <property type="match status" value="1"/>
</dbReference>
<keyword evidence="5" id="KW-0631">Potassium channel</keyword>
<evidence type="ECO:0000256" key="8">
    <source>
        <dbReference type="ARBA" id="ARBA00022989"/>
    </source>
</evidence>
<evidence type="ECO:0000256" key="11">
    <source>
        <dbReference type="ARBA" id="ARBA00023303"/>
    </source>
</evidence>
<dbReference type="PRINTS" id="PR00169">
    <property type="entry name" value="KCHANNEL"/>
</dbReference>
<feature type="transmembrane region" description="Helical" evidence="12">
    <location>
        <begin position="279"/>
        <end position="299"/>
    </location>
</feature>
<keyword evidence="3" id="KW-0633">Potassium transport</keyword>
<evidence type="ECO:0000313" key="15">
    <source>
        <dbReference type="Proteomes" id="UP001431209"/>
    </source>
</evidence>
<dbReference type="Proteomes" id="UP001431209">
    <property type="component" value="Unassembled WGS sequence"/>
</dbReference>
<evidence type="ECO:0000256" key="5">
    <source>
        <dbReference type="ARBA" id="ARBA00022826"/>
    </source>
</evidence>
<evidence type="ECO:0000256" key="12">
    <source>
        <dbReference type="SAM" id="Phobius"/>
    </source>
</evidence>
<dbReference type="SUPFAM" id="SSF81324">
    <property type="entry name" value="Voltage-gated potassium channels"/>
    <property type="match status" value="1"/>
</dbReference>
<feature type="transmembrane region" description="Helical" evidence="12">
    <location>
        <begin position="75"/>
        <end position="93"/>
    </location>
</feature>
<keyword evidence="15" id="KW-1185">Reference proteome</keyword>
<dbReference type="InterPro" id="IPR028325">
    <property type="entry name" value="VG_K_chnl"/>
</dbReference>
<accession>A0AAW2Z5V3</accession>
<dbReference type="GO" id="GO:0001508">
    <property type="term" value="P:action potential"/>
    <property type="evidence" value="ECO:0007669"/>
    <property type="project" value="TreeGrafter"/>
</dbReference>